<evidence type="ECO:0000313" key="2">
    <source>
        <dbReference type="EMBL" id="KAH3706184.1"/>
    </source>
</evidence>
<keyword evidence="3" id="KW-1185">Reference proteome</keyword>
<dbReference type="Proteomes" id="UP000828390">
    <property type="component" value="Unassembled WGS sequence"/>
</dbReference>
<accession>A0A9D3YXF9</accession>
<comment type="caution">
    <text evidence="2">The sequence shown here is derived from an EMBL/GenBank/DDBJ whole genome shotgun (WGS) entry which is preliminary data.</text>
</comment>
<dbReference type="AlphaFoldDB" id="A0A9D3YXF9"/>
<name>A0A9D3YXF9_DREPO</name>
<feature type="region of interest" description="Disordered" evidence="1">
    <location>
        <begin position="1"/>
        <end position="53"/>
    </location>
</feature>
<gene>
    <name evidence="2" type="ORF">DPMN_065565</name>
</gene>
<feature type="compositionally biased region" description="Basic and acidic residues" evidence="1">
    <location>
        <begin position="20"/>
        <end position="35"/>
    </location>
</feature>
<evidence type="ECO:0000313" key="3">
    <source>
        <dbReference type="Proteomes" id="UP000828390"/>
    </source>
</evidence>
<evidence type="ECO:0000256" key="1">
    <source>
        <dbReference type="SAM" id="MobiDB-lite"/>
    </source>
</evidence>
<sequence length="53" mass="6078">MAEVREGDSNWLHHLSGTIRDGHELDHQCREEGNQRTKNSVRYTPPIQQGVHG</sequence>
<reference evidence="2" key="1">
    <citation type="journal article" date="2019" name="bioRxiv">
        <title>The Genome of the Zebra Mussel, Dreissena polymorpha: A Resource for Invasive Species Research.</title>
        <authorList>
            <person name="McCartney M.A."/>
            <person name="Auch B."/>
            <person name="Kono T."/>
            <person name="Mallez S."/>
            <person name="Zhang Y."/>
            <person name="Obille A."/>
            <person name="Becker A."/>
            <person name="Abrahante J.E."/>
            <person name="Garbe J."/>
            <person name="Badalamenti J.P."/>
            <person name="Herman A."/>
            <person name="Mangelson H."/>
            <person name="Liachko I."/>
            <person name="Sullivan S."/>
            <person name="Sone E.D."/>
            <person name="Koren S."/>
            <person name="Silverstein K.A.T."/>
            <person name="Beckman K.B."/>
            <person name="Gohl D.M."/>
        </authorList>
    </citation>
    <scope>NUCLEOTIDE SEQUENCE</scope>
    <source>
        <strain evidence="2">Duluth1</strain>
        <tissue evidence="2">Whole animal</tissue>
    </source>
</reference>
<dbReference type="EMBL" id="JAIWYP010000014">
    <property type="protein sequence ID" value="KAH3706184.1"/>
    <property type="molecule type" value="Genomic_DNA"/>
</dbReference>
<protein>
    <submittedName>
        <fullName evidence="2">Uncharacterized protein</fullName>
    </submittedName>
</protein>
<reference evidence="2" key="2">
    <citation type="submission" date="2020-11" db="EMBL/GenBank/DDBJ databases">
        <authorList>
            <person name="McCartney M.A."/>
            <person name="Auch B."/>
            <person name="Kono T."/>
            <person name="Mallez S."/>
            <person name="Becker A."/>
            <person name="Gohl D.M."/>
            <person name="Silverstein K.A.T."/>
            <person name="Koren S."/>
            <person name="Bechman K.B."/>
            <person name="Herman A."/>
            <person name="Abrahante J.E."/>
            <person name="Garbe J."/>
        </authorList>
    </citation>
    <scope>NUCLEOTIDE SEQUENCE</scope>
    <source>
        <strain evidence="2">Duluth1</strain>
        <tissue evidence="2">Whole animal</tissue>
    </source>
</reference>
<organism evidence="2 3">
    <name type="scientific">Dreissena polymorpha</name>
    <name type="common">Zebra mussel</name>
    <name type="synonym">Mytilus polymorpha</name>
    <dbReference type="NCBI Taxonomy" id="45954"/>
    <lineage>
        <taxon>Eukaryota</taxon>
        <taxon>Metazoa</taxon>
        <taxon>Spiralia</taxon>
        <taxon>Lophotrochozoa</taxon>
        <taxon>Mollusca</taxon>
        <taxon>Bivalvia</taxon>
        <taxon>Autobranchia</taxon>
        <taxon>Heteroconchia</taxon>
        <taxon>Euheterodonta</taxon>
        <taxon>Imparidentia</taxon>
        <taxon>Neoheterodontei</taxon>
        <taxon>Myida</taxon>
        <taxon>Dreissenoidea</taxon>
        <taxon>Dreissenidae</taxon>
        <taxon>Dreissena</taxon>
    </lineage>
</organism>
<proteinExistence type="predicted"/>